<dbReference type="EMBL" id="OX451741">
    <property type="protein sequence ID" value="CAI8615962.1"/>
    <property type="molecule type" value="Genomic_DNA"/>
</dbReference>
<proteinExistence type="predicted"/>
<name>A0AAV1B576_VICFA</name>
<sequence length="141" mass="15968">MKPFHLTQNQNYLCPLLTLYNNPLQNNPYLTTFVEPSHNLIPQTLLYQLNSLTDDPPSPSHQHQNEPFLKTHSNLICIPVIDTNLMKTFDASVDYVFGSVSASDPKGMSFEPTSPNVISIPIIPKAIDFTSTPREIFFDFE</sequence>
<organism evidence="1 2">
    <name type="scientific">Vicia faba</name>
    <name type="common">Broad bean</name>
    <name type="synonym">Faba vulgaris</name>
    <dbReference type="NCBI Taxonomy" id="3906"/>
    <lineage>
        <taxon>Eukaryota</taxon>
        <taxon>Viridiplantae</taxon>
        <taxon>Streptophyta</taxon>
        <taxon>Embryophyta</taxon>
        <taxon>Tracheophyta</taxon>
        <taxon>Spermatophyta</taxon>
        <taxon>Magnoliopsida</taxon>
        <taxon>eudicotyledons</taxon>
        <taxon>Gunneridae</taxon>
        <taxon>Pentapetalae</taxon>
        <taxon>rosids</taxon>
        <taxon>fabids</taxon>
        <taxon>Fabales</taxon>
        <taxon>Fabaceae</taxon>
        <taxon>Papilionoideae</taxon>
        <taxon>50 kb inversion clade</taxon>
        <taxon>NPAAA clade</taxon>
        <taxon>Hologalegina</taxon>
        <taxon>IRL clade</taxon>
        <taxon>Fabeae</taxon>
        <taxon>Vicia</taxon>
    </lineage>
</organism>
<reference evidence="1 2" key="1">
    <citation type="submission" date="2023-01" db="EMBL/GenBank/DDBJ databases">
        <authorList>
            <person name="Kreplak J."/>
        </authorList>
    </citation>
    <scope>NUCLEOTIDE SEQUENCE [LARGE SCALE GENOMIC DNA]</scope>
</reference>
<accession>A0AAV1B576</accession>
<gene>
    <name evidence="1" type="ORF">VFH_VI006160</name>
</gene>
<keyword evidence="2" id="KW-1185">Reference proteome</keyword>
<evidence type="ECO:0000313" key="1">
    <source>
        <dbReference type="EMBL" id="CAI8615962.1"/>
    </source>
</evidence>
<dbReference type="AlphaFoldDB" id="A0AAV1B576"/>
<evidence type="ECO:0000313" key="2">
    <source>
        <dbReference type="Proteomes" id="UP001157006"/>
    </source>
</evidence>
<protein>
    <submittedName>
        <fullName evidence="1">Uncharacterized protein</fullName>
    </submittedName>
</protein>
<dbReference type="Proteomes" id="UP001157006">
    <property type="component" value="Chromosome 6"/>
</dbReference>